<evidence type="ECO:0000256" key="3">
    <source>
        <dbReference type="ARBA" id="ARBA00022741"/>
    </source>
</evidence>
<dbReference type="InterPro" id="IPR022672">
    <property type="entry name" value="Hexokinase_N"/>
</dbReference>
<dbReference type="GO" id="GO:0019158">
    <property type="term" value="F:mannokinase activity"/>
    <property type="evidence" value="ECO:0007669"/>
    <property type="project" value="TreeGrafter"/>
</dbReference>
<protein>
    <recommendedName>
        <fullName evidence="6">Phosphotransferase</fullName>
        <ecNumber evidence="6">2.7.1.-</ecNumber>
    </recommendedName>
</protein>
<evidence type="ECO:0000313" key="9">
    <source>
        <dbReference type="EMBL" id="KAK3312399.1"/>
    </source>
</evidence>
<comment type="caution">
    <text evidence="9">The sequence shown here is derived from an EMBL/GenBank/DDBJ whole genome shotgun (WGS) entry which is preliminary data.</text>
</comment>
<evidence type="ECO:0000256" key="4">
    <source>
        <dbReference type="ARBA" id="ARBA00022777"/>
    </source>
</evidence>
<dbReference type="SUPFAM" id="SSF53067">
    <property type="entry name" value="Actin-like ATPase domain"/>
    <property type="match status" value="2"/>
</dbReference>
<evidence type="ECO:0000313" key="10">
    <source>
        <dbReference type="Proteomes" id="UP001283341"/>
    </source>
</evidence>
<dbReference type="GO" id="GO:0005829">
    <property type="term" value="C:cytosol"/>
    <property type="evidence" value="ECO:0007669"/>
    <property type="project" value="TreeGrafter"/>
</dbReference>
<dbReference type="PRINTS" id="PR00475">
    <property type="entry name" value="HEXOKINASE"/>
</dbReference>
<dbReference type="GO" id="GO:0006013">
    <property type="term" value="P:mannose metabolic process"/>
    <property type="evidence" value="ECO:0007669"/>
    <property type="project" value="TreeGrafter"/>
</dbReference>
<dbReference type="Pfam" id="PF03727">
    <property type="entry name" value="Hexokinase_2"/>
    <property type="match status" value="1"/>
</dbReference>
<feature type="domain" description="Hexokinase C-terminal" evidence="8">
    <location>
        <begin position="253"/>
        <end position="525"/>
    </location>
</feature>
<keyword evidence="2 6" id="KW-0808">Transferase</keyword>
<evidence type="ECO:0000259" key="8">
    <source>
        <dbReference type="Pfam" id="PF03727"/>
    </source>
</evidence>
<dbReference type="EMBL" id="JAUEDM010000009">
    <property type="protein sequence ID" value="KAK3312399.1"/>
    <property type="molecule type" value="Genomic_DNA"/>
</dbReference>
<proteinExistence type="inferred from homology"/>
<dbReference type="GO" id="GO:0005536">
    <property type="term" value="F:D-glucose binding"/>
    <property type="evidence" value="ECO:0007669"/>
    <property type="project" value="InterPro"/>
</dbReference>
<keyword evidence="10" id="KW-1185">Reference proteome</keyword>
<dbReference type="Gene3D" id="3.40.367.20">
    <property type="match status" value="1"/>
</dbReference>
<dbReference type="GO" id="GO:0006096">
    <property type="term" value="P:glycolytic process"/>
    <property type="evidence" value="ECO:0007669"/>
    <property type="project" value="UniProtKB-KW"/>
</dbReference>
<keyword evidence="5 6" id="KW-0067">ATP-binding</keyword>
<organism evidence="9 10">
    <name type="scientific">Apodospora peruviana</name>
    <dbReference type="NCBI Taxonomy" id="516989"/>
    <lineage>
        <taxon>Eukaryota</taxon>
        <taxon>Fungi</taxon>
        <taxon>Dikarya</taxon>
        <taxon>Ascomycota</taxon>
        <taxon>Pezizomycotina</taxon>
        <taxon>Sordariomycetes</taxon>
        <taxon>Sordariomycetidae</taxon>
        <taxon>Sordariales</taxon>
        <taxon>Lasiosphaeriaceae</taxon>
        <taxon>Apodospora</taxon>
    </lineage>
</organism>
<evidence type="ECO:0000256" key="6">
    <source>
        <dbReference type="RuleBase" id="RU362007"/>
    </source>
</evidence>
<dbReference type="CDD" id="cd24000">
    <property type="entry name" value="ASKHA_NBD_HK"/>
    <property type="match status" value="1"/>
</dbReference>
<keyword evidence="6" id="KW-0324">Glycolysis</keyword>
<evidence type="ECO:0000256" key="2">
    <source>
        <dbReference type="ARBA" id="ARBA00022679"/>
    </source>
</evidence>
<dbReference type="InterPro" id="IPR022673">
    <property type="entry name" value="Hexokinase_C"/>
</dbReference>
<comment type="similarity">
    <text evidence="1 6">Belongs to the hexokinase family.</text>
</comment>
<evidence type="ECO:0000256" key="1">
    <source>
        <dbReference type="ARBA" id="ARBA00009225"/>
    </source>
</evidence>
<dbReference type="AlphaFoldDB" id="A0AAE0HT55"/>
<dbReference type="Pfam" id="PF00349">
    <property type="entry name" value="Hexokinase_1"/>
    <property type="match status" value="1"/>
</dbReference>
<dbReference type="PANTHER" id="PTHR19443">
    <property type="entry name" value="HEXOKINASE"/>
    <property type="match status" value="1"/>
</dbReference>
<dbReference type="EC" id="2.7.1.-" evidence="6"/>
<dbReference type="InterPro" id="IPR001312">
    <property type="entry name" value="Hexokinase"/>
</dbReference>
<sequence>MCSGTMTVEDEFLKPLAIDSKLVLELSRDMATTFEKLCKESEDQFLPTPISESIMRAGAGRKGGRFLAIDIGGTNLRVGFVELVPSSKEEKSLSEAIHNGLDTVVDDDEEEESTQTRQVNRHLEQSWPIQEYLKNENSDMLFEWIGSRIAEVVRNGCEVFSLKPTDELPMGITFSFPMEQRSLSEATLMFMGKGFAITSNLNLGVQLLKGYEKHRTPNLLPPIRIAAISNDAVSTLVSFIHQYPAKSHQRAVMGLIVGTGCNATIPLRLSSLGPVKRPGCVSVTPGVSADDVRIAVNTEWSINGSAPPLRRHNLITRWDKDLDRAGEVPGFQPLEYMTAGRYLGELARLMFIDYLSVARPQASLPEKLRQRFGLTTTFISHFYPGSPRGEILAQLEKEFPSAVGQFKWTDEEANMLYRISHAIEVRAAGIIAASTVALLKCAGDIPPPLPSSKTTDQTEATTTTKELAVGYTGGCIQFFQNYLADTQRFLDEIMGLEFGPRQQLPVRVVLAPCHDGGITGAGILVPAALGSSQVAGGVLGEGHDC</sequence>
<dbReference type="InterPro" id="IPR043129">
    <property type="entry name" value="ATPase_NBD"/>
</dbReference>
<evidence type="ECO:0000256" key="5">
    <source>
        <dbReference type="ARBA" id="ARBA00022840"/>
    </source>
</evidence>
<feature type="domain" description="Hexokinase N-terminal" evidence="7">
    <location>
        <begin position="10"/>
        <end position="238"/>
    </location>
</feature>
<dbReference type="GO" id="GO:0005739">
    <property type="term" value="C:mitochondrion"/>
    <property type="evidence" value="ECO:0007669"/>
    <property type="project" value="TreeGrafter"/>
</dbReference>
<reference evidence="9" key="2">
    <citation type="submission" date="2023-06" db="EMBL/GenBank/DDBJ databases">
        <authorList>
            <consortium name="Lawrence Berkeley National Laboratory"/>
            <person name="Haridas S."/>
            <person name="Hensen N."/>
            <person name="Bonometti L."/>
            <person name="Westerberg I."/>
            <person name="Brannstrom I.O."/>
            <person name="Guillou S."/>
            <person name="Cros-Aarteil S."/>
            <person name="Calhoun S."/>
            <person name="Kuo A."/>
            <person name="Mondo S."/>
            <person name="Pangilinan J."/>
            <person name="Riley R."/>
            <person name="Labutti K."/>
            <person name="Andreopoulos B."/>
            <person name="Lipzen A."/>
            <person name="Chen C."/>
            <person name="Yanf M."/>
            <person name="Daum C."/>
            <person name="Ng V."/>
            <person name="Clum A."/>
            <person name="Steindorff A."/>
            <person name="Ohm R."/>
            <person name="Martin F."/>
            <person name="Silar P."/>
            <person name="Natvig D."/>
            <person name="Lalanne C."/>
            <person name="Gautier V."/>
            <person name="Ament-Velasquez S.L."/>
            <person name="Kruys A."/>
            <person name="Hutchinson M.I."/>
            <person name="Powell A.J."/>
            <person name="Barry K."/>
            <person name="Miller A.N."/>
            <person name="Grigoriev I.V."/>
            <person name="Debuchy R."/>
            <person name="Gladieux P."/>
            <person name="Thoren M.H."/>
            <person name="Johannesson H."/>
        </authorList>
    </citation>
    <scope>NUCLEOTIDE SEQUENCE</scope>
    <source>
        <strain evidence="9">CBS 118394</strain>
    </source>
</reference>
<dbReference type="GO" id="GO:0005524">
    <property type="term" value="F:ATP binding"/>
    <property type="evidence" value="ECO:0007669"/>
    <property type="project" value="UniProtKB-UniRule"/>
</dbReference>
<dbReference type="PANTHER" id="PTHR19443:SF29">
    <property type="entry name" value="PHOSPHOTRANSFERASE"/>
    <property type="match status" value="1"/>
</dbReference>
<keyword evidence="4 6" id="KW-0418">Kinase</keyword>
<name>A0AAE0HT55_9PEZI</name>
<accession>A0AAE0HT55</accession>
<gene>
    <name evidence="9" type="ORF">B0H66DRAFT_397920</name>
</gene>
<dbReference type="PROSITE" id="PS51748">
    <property type="entry name" value="HEXOKINASE_2"/>
    <property type="match status" value="1"/>
</dbReference>
<dbReference type="Gene3D" id="3.30.420.40">
    <property type="match status" value="1"/>
</dbReference>
<reference evidence="9" key="1">
    <citation type="journal article" date="2023" name="Mol. Phylogenet. Evol.">
        <title>Genome-scale phylogeny and comparative genomics of the fungal order Sordariales.</title>
        <authorList>
            <person name="Hensen N."/>
            <person name="Bonometti L."/>
            <person name="Westerberg I."/>
            <person name="Brannstrom I.O."/>
            <person name="Guillou S."/>
            <person name="Cros-Aarteil S."/>
            <person name="Calhoun S."/>
            <person name="Haridas S."/>
            <person name="Kuo A."/>
            <person name="Mondo S."/>
            <person name="Pangilinan J."/>
            <person name="Riley R."/>
            <person name="LaButti K."/>
            <person name="Andreopoulos B."/>
            <person name="Lipzen A."/>
            <person name="Chen C."/>
            <person name="Yan M."/>
            <person name="Daum C."/>
            <person name="Ng V."/>
            <person name="Clum A."/>
            <person name="Steindorff A."/>
            <person name="Ohm R.A."/>
            <person name="Martin F."/>
            <person name="Silar P."/>
            <person name="Natvig D.O."/>
            <person name="Lalanne C."/>
            <person name="Gautier V."/>
            <person name="Ament-Velasquez S.L."/>
            <person name="Kruys A."/>
            <person name="Hutchinson M.I."/>
            <person name="Powell A.J."/>
            <person name="Barry K."/>
            <person name="Miller A.N."/>
            <person name="Grigoriev I.V."/>
            <person name="Debuchy R."/>
            <person name="Gladieux P."/>
            <person name="Hiltunen Thoren M."/>
            <person name="Johannesson H."/>
        </authorList>
    </citation>
    <scope>NUCLEOTIDE SEQUENCE</scope>
    <source>
        <strain evidence="9">CBS 118394</strain>
    </source>
</reference>
<dbReference type="Proteomes" id="UP001283341">
    <property type="component" value="Unassembled WGS sequence"/>
</dbReference>
<dbReference type="GO" id="GO:0004340">
    <property type="term" value="F:glucokinase activity"/>
    <property type="evidence" value="ECO:0007669"/>
    <property type="project" value="TreeGrafter"/>
</dbReference>
<dbReference type="GO" id="GO:0006006">
    <property type="term" value="P:glucose metabolic process"/>
    <property type="evidence" value="ECO:0007669"/>
    <property type="project" value="TreeGrafter"/>
</dbReference>
<evidence type="ECO:0000259" key="7">
    <source>
        <dbReference type="Pfam" id="PF00349"/>
    </source>
</evidence>
<dbReference type="GO" id="GO:0008865">
    <property type="term" value="F:fructokinase activity"/>
    <property type="evidence" value="ECO:0007669"/>
    <property type="project" value="TreeGrafter"/>
</dbReference>
<keyword evidence="3 6" id="KW-0547">Nucleotide-binding</keyword>
<dbReference type="GO" id="GO:0001678">
    <property type="term" value="P:intracellular glucose homeostasis"/>
    <property type="evidence" value="ECO:0007669"/>
    <property type="project" value="InterPro"/>
</dbReference>